<keyword evidence="3" id="KW-0067">ATP-binding</keyword>
<dbReference type="InterPro" id="IPR003439">
    <property type="entry name" value="ABC_transporter-like_ATP-bd"/>
</dbReference>
<dbReference type="Proteomes" id="UP000186206">
    <property type="component" value="Unassembled WGS sequence"/>
</dbReference>
<dbReference type="PANTHER" id="PTHR42734">
    <property type="entry name" value="METAL TRANSPORT SYSTEM ATP-BINDING PROTEIN TM_0124-RELATED"/>
    <property type="match status" value="1"/>
</dbReference>
<protein>
    <recommendedName>
        <fullName evidence="4">ABC transporter domain-containing protein</fullName>
    </recommendedName>
</protein>
<reference evidence="5 6" key="1">
    <citation type="submission" date="2016-09" db="EMBL/GenBank/DDBJ databases">
        <title>Genomic Taxonomy of the Vibrionaceae.</title>
        <authorList>
            <person name="Gonzalez-Castillo A."/>
            <person name="Gomez-Gil B."/>
            <person name="Enciso-Ibarra K."/>
        </authorList>
    </citation>
    <scope>NUCLEOTIDE SEQUENCE [LARGE SCALE GENOMIC DNA]</scope>
    <source>
        <strain evidence="5 6">CAIM 1731</strain>
    </source>
</reference>
<dbReference type="PROSITE" id="PS50893">
    <property type="entry name" value="ABC_TRANSPORTER_2"/>
    <property type="match status" value="1"/>
</dbReference>
<proteinExistence type="predicted"/>
<keyword evidence="1" id="KW-0813">Transport</keyword>
<evidence type="ECO:0000313" key="6">
    <source>
        <dbReference type="Proteomes" id="UP000186206"/>
    </source>
</evidence>
<accession>A0ABX3FGZ4</accession>
<dbReference type="Pfam" id="PF00005">
    <property type="entry name" value="ABC_tran"/>
    <property type="match status" value="1"/>
</dbReference>
<dbReference type="InterPro" id="IPR017871">
    <property type="entry name" value="ABC_transporter-like_CS"/>
</dbReference>
<dbReference type="RefSeq" id="WP_075649633.1">
    <property type="nucleotide sequence ID" value="NZ_AP019657.1"/>
</dbReference>
<dbReference type="InterPro" id="IPR027417">
    <property type="entry name" value="P-loop_NTPase"/>
</dbReference>
<dbReference type="PROSITE" id="PS00211">
    <property type="entry name" value="ABC_TRANSPORTER_1"/>
    <property type="match status" value="1"/>
</dbReference>
<feature type="domain" description="ABC transporter" evidence="4">
    <location>
        <begin position="16"/>
        <end position="248"/>
    </location>
</feature>
<dbReference type="InterPro" id="IPR050153">
    <property type="entry name" value="Metal_Ion_Import_ABC"/>
</dbReference>
<name>A0ABX3FGZ4_9VIBR</name>
<gene>
    <name evidence="5" type="ORF">BIY21_12690</name>
</gene>
<sequence length="263" mass="29559">MRSKSLVATNISGPSVHLENISVDEGNLKLLNQVDVIFESGGWHAILGPNGGGKSTLLKTILGQKNHQGRLTIHWAHAPNKTNKTKQRIGYLPQLMPFDASLPISVRDYLLLNLSPKPIWFNRSLSDQIKHGLVNLGLEEKLGRKIGDLSGGERQRLMLCTALLQKPTILILDEPMTGLDKQGRDDCLQLLKQFHHAGGTIIMVEHDWQVVEQHCEHIYWVDKHLKKIDRASDFFLKNAAMHLALNASDTFYETPMLELNDKA</sequence>
<dbReference type="EMBL" id="MJMI01000092">
    <property type="protein sequence ID" value="OLQ91867.1"/>
    <property type="molecule type" value="Genomic_DNA"/>
</dbReference>
<dbReference type="PANTHER" id="PTHR42734:SF7">
    <property type="entry name" value="ATP-BINDING COMPONENT OF ABC TRANSPORTER-RELATED"/>
    <property type="match status" value="1"/>
</dbReference>
<dbReference type="SUPFAM" id="SSF52540">
    <property type="entry name" value="P-loop containing nucleoside triphosphate hydrolases"/>
    <property type="match status" value="1"/>
</dbReference>
<organism evidence="5 6">
    <name type="scientific">Vibrio ponticus</name>
    <dbReference type="NCBI Taxonomy" id="265668"/>
    <lineage>
        <taxon>Bacteria</taxon>
        <taxon>Pseudomonadati</taxon>
        <taxon>Pseudomonadota</taxon>
        <taxon>Gammaproteobacteria</taxon>
        <taxon>Vibrionales</taxon>
        <taxon>Vibrionaceae</taxon>
        <taxon>Vibrio</taxon>
    </lineage>
</organism>
<evidence type="ECO:0000256" key="1">
    <source>
        <dbReference type="ARBA" id="ARBA00022448"/>
    </source>
</evidence>
<evidence type="ECO:0000259" key="4">
    <source>
        <dbReference type="PROSITE" id="PS50893"/>
    </source>
</evidence>
<keyword evidence="6" id="KW-1185">Reference proteome</keyword>
<evidence type="ECO:0000256" key="2">
    <source>
        <dbReference type="ARBA" id="ARBA00022741"/>
    </source>
</evidence>
<evidence type="ECO:0000313" key="5">
    <source>
        <dbReference type="EMBL" id="OLQ91867.1"/>
    </source>
</evidence>
<evidence type="ECO:0000256" key="3">
    <source>
        <dbReference type="ARBA" id="ARBA00022840"/>
    </source>
</evidence>
<keyword evidence="2" id="KW-0547">Nucleotide-binding</keyword>
<dbReference type="Gene3D" id="3.40.50.300">
    <property type="entry name" value="P-loop containing nucleotide triphosphate hydrolases"/>
    <property type="match status" value="1"/>
</dbReference>
<comment type="caution">
    <text evidence="5">The sequence shown here is derived from an EMBL/GenBank/DDBJ whole genome shotgun (WGS) entry which is preliminary data.</text>
</comment>